<sequence length="332" mass="37597">MSKTVSKCASNATSRRNSFSWIFTCYLLIACSPVGFGCRSTKNEFYPEADKSHNDDLISLVSELWELDGAQIRPGTDYKLNLQGKLEKRIQGDKAKDRLFTSVKWSTIRRAPTVSEFLKLLDNYEPVVGISEELTIEKQLEVDAFLDAVIKTPVMRRTHQFLVDRGLSKHDLEQFKQQLFSIWFEPYKRRRSRDSSAFEHVFVGEQGYNQLLGLHNWIQFAEQEAQNKIDYQGYYATCGTPGGLATVSFRLPSGLVKPRTSFPIGTTPAFEMALYTATFLTSDQRPQSVRLGPCTVTVQCHSLRNTKKMGTCYLQLPGVETKLPGTGEDETD</sequence>
<keyword evidence="10" id="KW-0456">Lyase</keyword>
<feature type="domain" description="EndoU" evidence="12">
    <location>
        <begin position="53"/>
        <end position="318"/>
    </location>
</feature>
<name>A0A4E0R0H1_FASHE</name>
<organism evidence="13 14">
    <name type="scientific">Fasciola hepatica</name>
    <name type="common">Liver fluke</name>
    <dbReference type="NCBI Taxonomy" id="6192"/>
    <lineage>
        <taxon>Eukaryota</taxon>
        <taxon>Metazoa</taxon>
        <taxon>Spiralia</taxon>
        <taxon>Lophotrochozoa</taxon>
        <taxon>Platyhelminthes</taxon>
        <taxon>Trematoda</taxon>
        <taxon>Digenea</taxon>
        <taxon>Plagiorchiida</taxon>
        <taxon>Echinostomata</taxon>
        <taxon>Echinostomatoidea</taxon>
        <taxon>Fasciolidae</taxon>
        <taxon>Fasciola</taxon>
    </lineage>
</organism>
<keyword evidence="8 11" id="KW-0694">RNA-binding</keyword>
<dbReference type="AlphaFoldDB" id="A0A4E0R0H1"/>
<dbReference type="GO" id="GO:0046872">
    <property type="term" value="F:metal ion binding"/>
    <property type="evidence" value="ECO:0007669"/>
    <property type="project" value="UniProtKB-UniRule"/>
</dbReference>
<evidence type="ECO:0000256" key="7">
    <source>
        <dbReference type="ARBA" id="ARBA00022801"/>
    </source>
</evidence>
<dbReference type="PROSITE" id="PS51959">
    <property type="entry name" value="ENDOU"/>
    <property type="match status" value="1"/>
</dbReference>
<keyword evidence="9 11" id="KW-0464">Manganese</keyword>
<comment type="cofactor">
    <cofactor evidence="1 11">
        <name>Mn(2+)</name>
        <dbReference type="ChEBI" id="CHEBI:29035"/>
    </cofactor>
</comment>
<dbReference type="GO" id="GO:0016787">
    <property type="term" value="F:hydrolase activity"/>
    <property type="evidence" value="ECO:0007669"/>
    <property type="project" value="UniProtKB-KW"/>
</dbReference>
<evidence type="ECO:0000256" key="2">
    <source>
        <dbReference type="ARBA" id="ARBA00010168"/>
    </source>
</evidence>
<dbReference type="InterPro" id="IPR018998">
    <property type="entry name" value="EndoU_C"/>
</dbReference>
<evidence type="ECO:0000259" key="12">
    <source>
        <dbReference type="PROSITE" id="PS51959"/>
    </source>
</evidence>
<dbReference type="SUPFAM" id="SSF142877">
    <property type="entry name" value="EndoU-like"/>
    <property type="match status" value="1"/>
</dbReference>
<dbReference type="InterPro" id="IPR037227">
    <property type="entry name" value="EndoU-like"/>
</dbReference>
<dbReference type="GO" id="GO:0016829">
    <property type="term" value="F:lyase activity"/>
    <property type="evidence" value="ECO:0007669"/>
    <property type="project" value="UniProtKB-KW"/>
</dbReference>
<dbReference type="InterPro" id="IPR039787">
    <property type="entry name" value="ENDOU"/>
</dbReference>
<protein>
    <recommendedName>
        <fullName evidence="11">Uridylate-specific endoribonuclease</fullName>
        <ecNumber evidence="11">4.6.1.-</ecNumber>
    </recommendedName>
</protein>
<evidence type="ECO:0000256" key="11">
    <source>
        <dbReference type="RuleBase" id="RU367085"/>
    </source>
</evidence>
<proteinExistence type="inferred from homology"/>
<dbReference type="PROSITE" id="PS51257">
    <property type="entry name" value="PROKAR_LIPOPROTEIN"/>
    <property type="match status" value="1"/>
</dbReference>
<dbReference type="Pfam" id="PF09412">
    <property type="entry name" value="XendoU"/>
    <property type="match status" value="1"/>
</dbReference>
<dbReference type="GO" id="GO:0003723">
    <property type="term" value="F:RNA binding"/>
    <property type="evidence" value="ECO:0007669"/>
    <property type="project" value="UniProtKB-UniRule"/>
</dbReference>
<keyword evidence="6 11" id="KW-0255">Endonuclease</keyword>
<keyword evidence="5 11" id="KW-0479">Metal-binding</keyword>
<dbReference type="EMBL" id="JXXN02007376">
    <property type="protein sequence ID" value="THD19101.1"/>
    <property type="molecule type" value="Genomic_DNA"/>
</dbReference>
<comment type="caution">
    <text evidence="13">The sequence shown here is derived from an EMBL/GenBank/DDBJ whole genome shotgun (WGS) entry which is preliminary data.</text>
</comment>
<evidence type="ECO:0000256" key="4">
    <source>
        <dbReference type="ARBA" id="ARBA00022722"/>
    </source>
</evidence>
<dbReference type="EC" id="4.6.1.-" evidence="11"/>
<dbReference type="PANTHER" id="PTHR12439:SF11">
    <property type="entry name" value="URIDYLATE-SPECIFIC ENDORIBONUCLEASE"/>
    <property type="match status" value="1"/>
</dbReference>
<comment type="similarity">
    <text evidence="2 11">Belongs to the ENDOU family.</text>
</comment>
<dbReference type="Proteomes" id="UP000230066">
    <property type="component" value="Unassembled WGS sequence"/>
</dbReference>
<comment type="catalytic activity">
    <reaction evidence="11">
        <text>ribonucleotidyl-uridine-RNA = a 5'-end dephospho-uridine-RNA + a 3'-end 2',3'-cyclophospho-ribonucleotide-RNA</text>
        <dbReference type="Rhea" id="RHEA:67792"/>
        <dbReference type="Rhea" id="RHEA-COMP:10464"/>
        <dbReference type="Rhea" id="RHEA-COMP:17354"/>
        <dbReference type="Rhea" id="RHEA-COMP:17356"/>
        <dbReference type="ChEBI" id="CHEBI:83064"/>
        <dbReference type="ChEBI" id="CHEBI:173117"/>
        <dbReference type="ChEBI" id="CHEBI:173224"/>
    </reaction>
</comment>
<keyword evidence="4 11" id="KW-0540">Nuclease</keyword>
<keyword evidence="14" id="KW-1185">Reference proteome</keyword>
<accession>A0A4E0R0H1</accession>
<evidence type="ECO:0000256" key="9">
    <source>
        <dbReference type="ARBA" id="ARBA00023211"/>
    </source>
</evidence>
<keyword evidence="7 11" id="KW-0378">Hydrolase</keyword>
<evidence type="ECO:0000313" key="13">
    <source>
        <dbReference type="EMBL" id="THD19101.1"/>
    </source>
</evidence>
<reference evidence="13" key="1">
    <citation type="submission" date="2019-03" db="EMBL/GenBank/DDBJ databases">
        <title>Improved annotation for the trematode Fasciola hepatica.</title>
        <authorList>
            <person name="Choi Y.-J."/>
            <person name="Martin J."/>
            <person name="Mitreva M."/>
        </authorList>
    </citation>
    <scope>NUCLEOTIDE SEQUENCE [LARGE SCALE GENOMIC DNA]</scope>
</reference>
<evidence type="ECO:0000256" key="8">
    <source>
        <dbReference type="ARBA" id="ARBA00022884"/>
    </source>
</evidence>
<dbReference type="PANTHER" id="PTHR12439">
    <property type="entry name" value="PLACENTAL PROTEIN 11-RELATED"/>
    <property type="match status" value="1"/>
</dbReference>
<evidence type="ECO:0000256" key="1">
    <source>
        <dbReference type="ARBA" id="ARBA00001936"/>
    </source>
</evidence>
<gene>
    <name evidence="13" type="ORF">D915_010187</name>
</gene>
<evidence type="ECO:0000256" key="3">
    <source>
        <dbReference type="ARBA" id="ARBA00011245"/>
    </source>
</evidence>
<comment type="subunit">
    <text evidence="3 11">Monomer.</text>
</comment>
<evidence type="ECO:0000256" key="6">
    <source>
        <dbReference type="ARBA" id="ARBA00022759"/>
    </source>
</evidence>
<evidence type="ECO:0000256" key="10">
    <source>
        <dbReference type="ARBA" id="ARBA00023239"/>
    </source>
</evidence>
<evidence type="ECO:0000313" key="14">
    <source>
        <dbReference type="Proteomes" id="UP000230066"/>
    </source>
</evidence>
<evidence type="ECO:0000256" key="5">
    <source>
        <dbReference type="ARBA" id="ARBA00022723"/>
    </source>
</evidence>
<dbReference type="CDD" id="cd21159">
    <property type="entry name" value="XendoU"/>
    <property type="match status" value="1"/>
</dbReference>
<dbReference type="GO" id="GO:0004521">
    <property type="term" value="F:RNA endonuclease activity"/>
    <property type="evidence" value="ECO:0007669"/>
    <property type="project" value="UniProtKB-UniRule"/>
</dbReference>